<evidence type="ECO:0000313" key="2">
    <source>
        <dbReference type="Proteomes" id="UP000319578"/>
    </source>
</evidence>
<dbReference type="EMBL" id="BJON01000015">
    <property type="protein sequence ID" value="GED70278.1"/>
    <property type="molecule type" value="Genomic_DNA"/>
</dbReference>
<evidence type="ECO:0008006" key="3">
    <source>
        <dbReference type="Google" id="ProtNLM"/>
    </source>
</evidence>
<sequence length="151" mass="17365">MPVLDSSCVEGSALTMVTIFRAVQVKIIITEASRAVLVEQYRTQLNKRNEEWQQWQFQAKKILADAKKKSADTYALAQEKIEREERLRKEKMDQLTWQLEQAANLPVGSELDYQTVQSPVSVQVGEVWDEIMAGTEIMIKDGLIHEIRQKT</sequence>
<organism evidence="1 2">
    <name type="scientific">Brevibacillus reuszeri</name>
    <dbReference type="NCBI Taxonomy" id="54915"/>
    <lineage>
        <taxon>Bacteria</taxon>
        <taxon>Bacillati</taxon>
        <taxon>Bacillota</taxon>
        <taxon>Bacilli</taxon>
        <taxon>Bacillales</taxon>
        <taxon>Paenibacillaceae</taxon>
        <taxon>Brevibacillus</taxon>
    </lineage>
</organism>
<proteinExistence type="predicted"/>
<name>A0ABQ0TTP5_9BACL</name>
<comment type="caution">
    <text evidence="1">The sequence shown here is derived from an EMBL/GenBank/DDBJ whole genome shotgun (WGS) entry which is preliminary data.</text>
</comment>
<dbReference type="Pfam" id="PF11068">
    <property type="entry name" value="YlqD"/>
    <property type="match status" value="1"/>
</dbReference>
<dbReference type="Proteomes" id="UP000319578">
    <property type="component" value="Unassembled WGS sequence"/>
</dbReference>
<dbReference type="Gene3D" id="6.10.140.1110">
    <property type="match status" value="1"/>
</dbReference>
<evidence type="ECO:0000313" key="1">
    <source>
        <dbReference type="EMBL" id="GED70278.1"/>
    </source>
</evidence>
<dbReference type="InterPro" id="IPR021297">
    <property type="entry name" value="YlqD"/>
</dbReference>
<gene>
    <name evidence="1" type="primary">ylqD</name>
    <name evidence="1" type="ORF">BRE01_39800</name>
</gene>
<keyword evidence="2" id="KW-1185">Reference proteome</keyword>
<reference evidence="1 2" key="1">
    <citation type="submission" date="2019-06" db="EMBL/GenBank/DDBJ databases">
        <title>Whole genome shotgun sequence of Brevibacillus reuszeri NBRC 15719.</title>
        <authorList>
            <person name="Hosoyama A."/>
            <person name="Uohara A."/>
            <person name="Ohji S."/>
            <person name="Ichikawa N."/>
        </authorList>
    </citation>
    <scope>NUCLEOTIDE SEQUENCE [LARGE SCALE GENOMIC DNA]</scope>
    <source>
        <strain evidence="1 2">NBRC 15719</strain>
    </source>
</reference>
<accession>A0ABQ0TTP5</accession>
<protein>
    <recommendedName>
        <fullName evidence="3">YlqD protein</fullName>
    </recommendedName>
</protein>